<gene>
    <name evidence="1" type="ORF">KCG46_00105</name>
</gene>
<dbReference type="InterPro" id="IPR021322">
    <property type="entry name" value="DUF2924"/>
</dbReference>
<organism evidence="1 2">
    <name type="scientific">Erythrobacter crassostreae</name>
    <dbReference type="NCBI Taxonomy" id="2828328"/>
    <lineage>
        <taxon>Bacteria</taxon>
        <taxon>Pseudomonadati</taxon>
        <taxon>Pseudomonadota</taxon>
        <taxon>Alphaproteobacteria</taxon>
        <taxon>Sphingomonadales</taxon>
        <taxon>Erythrobacteraceae</taxon>
        <taxon>Erythrobacter/Porphyrobacter group</taxon>
        <taxon>Erythrobacter</taxon>
    </lineage>
</organism>
<sequence length="140" mass="15641">MRGDQNVSNTEQLVREIEGMDLETLRGFWRRRYGAPPTLRSVPIMRMLLGWRVQTETYGGLNADTRKALARTGSPQPEGRRLGVGAVLTRSWKGNEVKVVVEEKGFCWESELYPSLSAAATAIAGSRWNGPRFFGLRDAA</sequence>
<dbReference type="RefSeq" id="WP_218403352.1">
    <property type="nucleotide sequence ID" value="NZ_JAGSPC010000001.1"/>
</dbReference>
<accession>A0A9X1F0U7</accession>
<name>A0A9X1F0U7_9SPHN</name>
<reference evidence="1" key="1">
    <citation type="submission" date="2021-04" db="EMBL/GenBank/DDBJ databases">
        <authorList>
            <person name="Pira H."/>
            <person name="Risdian C."/>
            <person name="Wink J."/>
        </authorList>
    </citation>
    <scope>NUCLEOTIDE SEQUENCE</scope>
    <source>
        <strain evidence="1">WH158</strain>
    </source>
</reference>
<evidence type="ECO:0000313" key="2">
    <source>
        <dbReference type="Proteomes" id="UP001138681"/>
    </source>
</evidence>
<proteinExistence type="predicted"/>
<protein>
    <submittedName>
        <fullName evidence="1">DUF2924 domain-containing protein</fullName>
    </submittedName>
</protein>
<dbReference type="Pfam" id="PF11149">
    <property type="entry name" value="DUF2924"/>
    <property type="match status" value="1"/>
</dbReference>
<dbReference type="AlphaFoldDB" id="A0A9X1F0U7"/>
<dbReference type="EMBL" id="JAGSPC010000001">
    <property type="protein sequence ID" value="MBV7257972.1"/>
    <property type="molecule type" value="Genomic_DNA"/>
</dbReference>
<dbReference type="Proteomes" id="UP001138681">
    <property type="component" value="Unassembled WGS sequence"/>
</dbReference>
<evidence type="ECO:0000313" key="1">
    <source>
        <dbReference type="EMBL" id="MBV7257972.1"/>
    </source>
</evidence>
<comment type="caution">
    <text evidence="1">The sequence shown here is derived from an EMBL/GenBank/DDBJ whole genome shotgun (WGS) entry which is preliminary data.</text>
</comment>
<keyword evidence="2" id="KW-1185">Reference proteome</keyword>